<dbReference type="RefSeq" id="WP_279967322.1">
    <property type="nucleotide sequence ID" value="NZ_CP122537.1"/>
</dbReference>
<reference evidence="2 3" key="1">
    <citation type="submission" date="2023-04" db="EMBL/GenBank/DDBJ databases">
        <title>Jannaschia ovalis sp. nov., a marine bacterium isolated from sea tidal flat.</title>
        <authorList>
            <person name="Kwon D.Y."/>
            <person name="Kim J.-J."/>
        </authorList>
    </citation>
    <scope>NUCLEOTIDE SEQUENCE [LARGE SCALE GENOMIC DNA]</scope>
    <source>
        <strain evidence="2 3">GRR-S6-38</strain>
    </source>
</reference>
<gene>
    <name evidence="2" type="primary">ppsR</name>
    <name evidence="2" type="ORF">P8627_08350</name>
</gene>
<dbReference type="Proteomes" id="UP001243420">
    <property type="component" value="Chromosome"/>
</dbReference>
<dbReference type="InterPro" id="IPR009057">
    <property type="entry name" value="Homeodomain-like_sf"/>
</dbReference>
<dbReference type="Pfam" id="PF00989">
    <property type="entry name" value="PAS"/>
    <property type="match status" value="1"/>
</dbReference>
<evidence type="ECO:0000259" key="1">
    <source>
        <dbReference type="PROSITE" id="PS50112"/>
    </source>
</evidence>
<evidence type="ECO:0000313" key="2">
    <source>
        <dbReference type="EMBL" id="WGH80260.1"/>
    </source>
</evidence>
<dbReference type="NCBIfam" id="TIGR02040">
    <property type="entry name" value="PpsR-CrtJ"/>
    <property type="match status" value="1"/>
</dbReference>
<keyword evidence="3" id="KW-1185">Reference proteome</keyword>
<accession>A0ABY8LG37</accession>
<organism evidence="2 3">
    <name type="scientific">Jannaschia ovalis</name>
    <dbReference type="NCBI Taxonomy" id="3038773"/>
    <lineage>
        <taxon>Bacteria</taxon>
        <taxon>Pseudomonadati</taxon>
        <taxon>Pseudomonadota</taxon>
        <taxon>Alphaproteobacteria</taxon>
        <taxon>Rhodobacterales</taxon>
        <taxon>Roseobacteraceae</taxon>
        <taxon>Jannaschia</taxon>
    </lineage>
</organism>
<dbReference type="EMBL" id="CP122537">
    <property type="protein sequence ID" value="WGH80260.1"/>
    <property type="molecule type" value="Genomic_DNA"/>
</dbReference>
<proteinExistence type="predicted"/>
<dbReference type="Gene3D" id="3.30.450.20">
    <property type="entry name" value="PAS domain"/>
    <property type="match status" value="3"/>
</dbReference>
<dbReference type="InterPro" id="IPR000014">
    <property type="entry name" value="PAS"/>
</dbReference>
<dbReference type="Pfam" id="PF02954">
    <property type="entry name" value="HTH_8"/>
    <property type="match status" value="1"/>
</dbReference>
<dbReference type="CDD" id="cd00130">
    <property type="entry name" value="PAS"/>
    <property type="match status" value="2"/>
</dbReference>
<dbReference type="InterPro" id="IPR013767">
    <property type="entry name" value="PAS_fold"/>
</dbReference>
<name>A0ABY8LG37_9RHOB</name>
<sequence length="466" mass="50727">MNTRESDFWNERAGPRIAPEYFGDIVATAADMALLVAPSGRIISVTTNPLNSGLGRIDHWEGRPIAEFLAPDSIAKVERQLTATLDGAANGSEAIEVNHADGALWDFPVRYTFHRTGREGRVLMLGRDMRPLAELQQRLVRAQLALEKDYVSERIYETRYRVILDSVRDPLALVDATTGRVLDLNAPAARLLGGNRDELTGSAFTQAFEGRRRAEFIETLTAAGSRDEPEGLHVALRQGERAVTLIPRLFRNAGERVILCRFEPHGEAEFATGTPHAARDAFFDTAAEGIVFTDAAGTVTEANDAFLTMTDLDTVGQLRGKPFADFLARGSIDLKVLLDPDGPSSFATRIVTAFGSQRAVEVTVATLPDDGRAFVLRDAARAGVGEDETPGPLNARGLEDATAQVGSVPLRDIIAAMTDVIEKQCIEAAVDLTNNNRVAAAEMLGLSRQSLYVKLRKYGLLQRDEL</sequence>
<dbReference type="PRINTS" id="PR01590">
    <property type="entry name" value="HTHFIS"/>
</dbReference>
<dbReference type="SUPFAM" id="SSF55785">
    <property type="entry name" value="PYP-like sensor domain (PAS domain)"/>
    <property type="match status" value="2"/>
</dbReference>
<dbReference type="NCBIfam" id="TIGR00229">
    <property type="entry name" value="sensory_box"/>
    <property type="match status" value="1"/>
</dbReference>
<evidence type="ECO:0000313" key="3">
    <source>
        <dbReference type="Proteomes" id="UP001243420"/>
    </source>
</evidence>
<dbReference type="Gene3D" id="1.10.10.60">
    <property type="entry name" value="Homeodomain-like"/>
    <property type="match status" value="1"/>
</dbReference>
<feature type="domain" description="PAS" evidence="1">
    <location>
        <begin position="156"/>
        <end position="201"/>
    </location>
</feature>
<dbReference type="SUPFAM" id="SSF46689">
    <property type="entry name" value="Homeodomain-like"/>
    <property type="match status" value="1"/>
</dbReference>
<dbReference type="Pfam" id="PF13426">
    <property type="entry name" value="PAS_9"/>
    <property type="match status" value="1"/>
</dbReference>
<dbReference type="SMART" id="SM00091">
    <property type="entry name" value="PAS"/>
    <property type="match status" value="3"/>
</dbReference>
<dbReference type="PROSITE" id="PS50112">
    <property type="entry name" value="PAS"/>
    <property type="match status" value="1"/>
</dbReference>
<protein>
    <submittedName>
        <fullName evidence="2">Transcriptional regulator PpsR</fullName>
    </submittedName>
</protein>
<dbReference type="InterPro" id="IPR002197">
    <property type="entry name" value="HTH_Fis"/>
</dbReference>
<dbReference type="InterPro" id="IPR035965">
    <property type="entry name" value="PAS-like_dom_sf"/>
</dbReference>
<dbReference type="InterPro" id="IPR011785">
    <property type="entry name" value="Tscrpt_reg_PpsR-CrtJ"/>
</dbReference>